<evidence type="ECO:0000313" key="1">
    <source>
        <dbReference type="EMBL" id="HIU48596.1"/>
    </source>
</evidence>
<sequence length="213" mass="23801">MIAKRIHARCMADIGTDHAFLPIRLLEQAQIECAIATDVHAGPLAIAKSHVADAGLDGRIDLRLGDGLAPLQANEADVIVIAGMGGTQICAILDTGRGAIGQALLYLQPMNAQYELRKWLLGHGFDIVGEDIGVEKHRVYNLILARIQPTRLTFHMLDYHLPPYLKTHPCFDALRAKKRREFQKIIAGQRRAKQPDFELLQHYETLLAQLERM</sequence>
<dbReference type="PIRSF" id="PIRSF018637">
    <property type="entry name" value="TrmK"/>
    <property type="match status" value="1"/>
</dbReference>
<dbReference type="InterPro" id="IPR029063">
    <property type="entry name" value="SAM-dependent_MTases_sf"/>
</dbReference>
<dbReference type="PANTHER" id="PTHR38451:SF1">
    <property type="entry name" value="TRNA (ADENINE(22)-N(1))-METHYLTRANSFERASE"/>
    <property type="match status" value="1"/>
</dbReference>
<dbReference type="InterPro" id="IPR006901">
    <property type="entry name" value="TrmK"/>
</dbReference>
<dbReference type="EMBL" id="DVND01000119">
    <property type="protein sequence ID" value="HIU48596.1"/>
    <property type="molecule type" value="Genomic_DNA"/>
</dbReference>
<keyword evidence="1" id="KW-0489">Methyltransferase</keyword>
<accession>A0A9D1LV75</accession>
<dbReference type="Gene3D" id="3.40.50.150">
    <property type="entry name" value="Vaccinia Virus protein VP39"/>
    <property type="match status" value="1"/>
</dbReference>
<gene>
    <name evidence="1" type="ORF">IAB04_04480</name>
</gene>
<dbReference type="GO" id="GO:0160105">
    <property type="term" value="F:tRNA (adenine(22)-N1)-methyltransferase activity"/>
    <property type="evidence" value="ECO:0007669"/>
    <property type="project" value="InterPro"/>
</dbReference>
<proteinExistence type="predicted"/>
<keyword evidence="1" id="KW-0808">Transferase</keyword>
<dbReference type="AlphaFoldDB" id="A0A9D1LV75"/>
<name>A0A9D1LV75_9FIRM</name>
<dbReference type="GO" id="GO:0032259">
    <property type="term" value="P:methylation"/>
    <property type="evidence" value="ECO:0007669"/>
    <property type="project" value="UniProtKB-KW"/>
</dbReference>
<reference evidence="1" key="1">
    <citation type="submission" date="2020-10" db="EMBL/GenBank/DDBJ databases">
        <authorList>
            <person name="Gilroy R."/>
        </authorList>
    </citation>
    <scope>NUCLEOTIDE SEQUENCE</scope>
    <source>
        <strain evidence="1">ChiSjej4B22-9803</strain>
    </source>
</reference>
<protein>
    <submittedName>
        <fullName evidence="1">SAM-dependent methyltransferase</fullName>
    </submittedName>
</protein>
<evidence type="ECO:0000313" key="2">
    <source>
        <dbReference type="Proteomes" id="UP000824111"/>
    </source>
</evidence>
<reference evidence="1" key="2">
    <citation type="journal article" date="2021" name="PeerJ">
        <title>Extensive microbial diversity within the chicken gut microbiome revealed by metagenomics and culture.</title>
        <authorList>
            <person name="Gilroy R."/>
            <person name="Ravi A."/>
            <person name="Getino M."/>
            <person name="Pursley I."/>
            <person name="Horton D.L."/>
            <person name="Alikhan N.F."/>
            <person name="Baker D."/>
            <person name="Gharbi K."/>
            <person name="Hall N."/>
            <person name="Watson M."/>
            <person name="Adriaenssens E.M."/>
            <person name="Foster-Nyarko E."/>
            <person name="Jarju S."/>
            <person name="Secka A."/>
            <person name="Antonio M."/>
            <person name="Oren A."/>
            <person name="Chaudhuri R.R."/>
            <person name="La Ragione R."/>
            <person name="Hildebrand F."/>
            <person name="Pallen M.J."/>
        </authorList>
    </citation>
    <scope>NUCLEOTIDE SEQUENCE</scope>
    <source>
        <strain evidence="1">ChiSjej4B22-9803</strain>
    </source>
</reference>
<dbReference type="SUPFAM" id="SSF53335">
    <property type="entry name" value="S-adenosyl-L-methionine-dependent methyltransferases"/>
    <property type="match status" value="1"/>
</dbReference>
<dbReference type="Pfam" id="PF04816">
    <property type="entry name" value="TrmK"/>
    <property type="match status" value="1"/>
</dbReference>
<dbReference type="Proteomes" id="UP000824111">
    <property type="component" value="Unassembled WGS sequence"/>
</dbReference>
<organism evidence="1 2">
    <name type="scientific">Candidatus Avimonoglobus intestinipullorum</name>
    <dbReference type="NCBI Taxonomy" id="2840699"/>
    <lineage>
        <taxon>Bacteria</taxon>
        <taxon>Bacillati</taxon>
        <taxon>Bacillota</taxon>
        <taxon>Clostridia</taxon>
        <taxon>Eubacteriales</taxon>
        <taxon>Candidatus Avimonoglobus</taxon>
    </lineage>
</organism>
<comment type="caution">
    <text evidence="1">The sequence shown here is derived from an EMBL/GenBank/DDBJ whole genome shotgun (WGS) entry which is preliminary data.</text>
</comment>
<dbReference type="PANTHER" id="PTHR38451">
    <property type="entry name" value="TRNA (ADENINE(22)-N(1))-METHYLTRANSFERASE"/>
    <property type="match status" value="1"/>
</dbReference>